<comment type="cofactor">
    <cofactor evidence="1">
        <name>pyridoxal 5'-phosphate</name>
        <dbReference type="ChEBI" id="CHEBI:597326"/>
    </cofactor>
</comment>
<protein>
    <submittedName>
        <fullName evidence="5">PLP-dependent transferase</fullName>
    </submittedName>
</protein>
<gene>
    <name evidence="5" type="ORF">K431DRAFT_288508</name>
</gene>
<keyword evidence="5" id="KW-0808">Transferase</keyword>
<evidence type="ECO:0000259" key="4">
    <source>
        <dbReference type="Pfam" id="PF01212"/>
    </source>
</evidence>
<dbReference type="Proteomes" id="UP000799441">
    <property type="component" value="Unassembled WGS sequence"/>
</dbReference>
<dbReference type="Gene3D" id="3.40.640.10">
    <property type="entry name" value="Type I PLP-dependent aspartate aminotransferase-like (Major domain)"/>
    <property type="match status" value="1"/>
</dbReference>
<dbReference type="InterPro" id="IPR001597">
    <property type="entry name" value="ArAA_b-elim_lyase/Thr_aldolase"/>
</dbReference>
<dbReference type="SUPFAM" id="SSF53383">
    <property type="entry name" value="PLP-dependent transferases"/>
    <property type="match status" value="1"/>
</dbReference>
<comment type="similarity">
    <text evidence="2">Belongs to the threonine aldolase family.</text>
</comment>
<organism evidence="5 6">
    <name type="scientific">Polychaeton citri CBS 116435</name>
    <dbReference type="NCBI Taxonomy" id="1314669"/>
    <lineage>
        <taxon>Eukaryota</taxon>
        <taxon>Fungi</taxon>
        <taxon>Dikarya</taxon>
        <taxon>Ascomycota</taxon>
        <taxon>Pezizomycotina</taxon>
        <taxon>Dothideomycetes</taxon>
        <taxon>Dothideomycetidae</taxon>
        <taxon>Capnodiales</taxon>
        <taxon>Capnodiaceae</taxon>
        <taxon>Polychaeton</taxon>
    </lineage>
</organism>
<evidence type="ECO:0000256" key="2">
    <source>
        <dbReference type="ARBA" id="ARBA00006966"/>
    </source>
</evidence>
<reference evidence="5" key="1">
    <citation type="journal article" date="2020" name="Stud. Mycol.">
        <title>101 Dothideomycetes genomes: a test case for predicting lifestyles and emergence of pathogens.</title>
        <authorList>
            <person name="Haridas S."/>
            <person name="Albert R."/>
            <person name="Binder M."/>
            <person name="Bloem J."/>
            <person name="Labutti K."/>
            <person name="Salamov A."/>
            <person name="Andreopoulos B."/>
            <person name="Baker S."/>
            <person name="Barry K."/>
            <person name="Bills G."/>
            <person name="Bluhm B."/>
            <person name="Cannon C."/>
            <person name="Castanera R."/>
            <person name="Culley D."/>
            <person name="Daum C."/>
            <person name="Ezra D."/>
            <person name="Gonzalez J."/>
            <person name="Henrissat B."/>
            <person name="Kuo A."/>
            <person name="Liang C."/>
            <person name="Lipzen A."/>
            <person name="Lutzoni F."/>
            <person name="Magnuson J."/>
            <person name="Mondo S."/>
            <person name="Nolan M."/>
            <person name="Ohm R."/>
            <person name="Pangilinan J."/>
            <person name="Park H.-J."/>
            <person name="Ramirez L."/>
            <person name="Alfaro M."/>
            <person name="Sun H."/>
            <person name="Tritt A."/>
            <person name="Yoshinaga Y."/>
            <person name="Zwiers L.-H."/>
            <person name="Turgeon B."/>
            <person name="Goodwin S."/>
            <person name="Spatafora J."/>
            <person name="Crous P."/>
            <person name="Grigoriev I."/>
        </authorList>
    </citation>
    <scope>NUCLEOTIDE SEQUENCE</scope>
    <source>
        <strain evidence="5">CBS 116435</strain>
    </source>
</reference>
<dbReference type="OrthoDB" id="10261951at2759"/>
<dbReference type="EMBL" id="MU003843">
    <property type="protein sequence ID" value="KAF2717462.1"/>
    <property type="molecule type" value="Genomic_DNA"/>
</dbReference>
<evidence type="ECO:0000313" key="6">
    <source>
        <dbReference type="Proteomes" id="UP000799441"/>
    </source>
</evidence>
<dbReference type="InterPro" id="IPR015424">
    <property type="entry name" value="PyrdxlP-dep_Trfase"/>
</dbReference>
<accession>A0A9P4UJ14</accession>
<dbReference type="GO" id="GO:0016740">
    <property type="term" value="F:transferase activity"/>
    <property type="evidence" value="ECO:0007669"/>
    <property type="project" value="UniProtKB-KW"/>
</dbReference>
<dbReference type="InterPro" id="IPR015421">
    <property type="entry name" value="PyrdxlP-dep_Trfase_major"/>
</dbReference>
<proteinExistence type="inferred from homology"/>
<evidence type="ECO:0000256" key="1">
    <source>
        <dbReference type="ARBA" id="ARBA00001933"/>
    </source>
</evidence>
<dbReference type="Pfam" id="PF01212">
    <property type="entry name" value="Beta_elim_lyase"/>
    <property type="match status" value="1"/>
</dbReference>
<dbReference type="PANTHER" id="PTHR48097">
    <property type="entry name" value="L-THREONINE ALDOLASE-RELATED"/>
    <property type="match status" value="1"/>
</dbReference>
<comment type="caution">
    <text evidence="5">The sequence shown here is derived from an EMBL/GenBank/DDBJ whole genome shotgun (WGS) entry which is preliminary data.</text>
</comment>
<dbReference type="PANTHER" id="PTHR48097:SF9">
    <property type="entry name" value="L-THREONINE ALDOLASE"/>
    <property type="match status" value="1"/>
</dbReference>
<feature type="domain" description="Aromatic amino acid beta-eliminating lyase/threonine aldolase" evidence="4">
    <location>
        <begin position="74"/>
        <end position="301"/>
    </location>
</feature>
<keyword evidence="6" id="KW-1185">Reference proteome</keyword>
<dbReference type="GO" id="GO:0005829">
    <property type="term" value="C:cytosol"/>
    <property type="evidence" value="ECO:0007669"/>
    <property type="project" value="TreeGrafter"/>
</dbReference>
<evidence type="ECO:0000313" key="5">
    <source>
        <dbReference type="EMBL" id="KAF2717462.1"/>
    </source>
</evidence>
<keyword evidence="3" id="KW-0663">Pyridoxal phosphate</keyword>
<dbReference type="GO" id="GO:0006545">
    <property type="term" value="P:glycine biosynthetic process"/>
    <property type="evidence" value="ECO:0007669"/>
    <property type="project" value="TreeGrafter"/>
</dbReference>
<evidence type="ECO:0000256" key="3">
    <source>
        <dbReference type="ARBA" id="ARBA00022898"/>
    </source>
</evidence>
<sequence>MAASAECGVVDTEVGTRKDPIQLCMFTPKSTPVESFSKTAEYAKDQIGYLKSSLGQSTFERRQHLFCIPDEIERDFYGTGPTKQYFEGHIAKCLGKDHGLFFITGVQAQLAALKIYCQAANTPKVAWHLSSHLESAEEVAFQELYHLERIEIGNDPNILPSVDDIEKAITLPADQRPAAIVIEIPNRVLGCETYTFEELQRLSKTCARYGVKFHCDGARLWEIEPYYQETAGKSFADICGLFDSVYVSFYKGLGGVTGAMLVSNDAQFISDAKVWQRRAGGNAFQFTYEVVDCIRGYNESIGTFAGKRDKMVEVATSIVKATDKFKADDGQSVISFRPFPPTCCQVHTNFAGYTTRELEAARDKVMEMTGIRVFERLRRKQTLDDKLKEDRLAAKSKPYSADIEGKDQQAGLLNGTVTSVEDQDRLHSMEWMIMSVTEKLDTKLFVDGYAMLCEELEKSR</sequence>
<dbReference type="GO" id="GO:0008732">
    <property type="term" value="F:L-allo-threonine aldolase activity"/>
    <property type="evidence" value="ECO:0007669"/>
    <property type="project" value="TreeGrafter"/>
</dbReference>
<dbReference type="AlphaFoldDB" id="A0A9P4UJ14"/>
<name>A0A9P4UJ14_9PEZI</name>
<dbReference type="GO" id="GO:0006567">
    <property type="term" value="P:L-threonine catabolic process"/>
    <property type="evidence" value="ECO:0007669"/>
    <property type="project" value="TreeGrafter"/>
</dbReference>